<proteinExistence type="predicted"/>
<accession>A0A810PY00</accession>
<dbReference type="Pfam" id="PF03862">
    <property type="entry name" value="SpoVAC_SpoVAEB"/>
    <property type="match status" value="1"/>
</dbReference>
<dbReference type="PANTHER" id="PTHR38450">
    <property type="entry name" value="STAGE V SPORULATION PROTEIN AC-RELATED"/>
    <property type="match status" value="1"/>
</dbReference>
<name>A0A810PY00_9FIRM</name>
<sequence length="118" mass="11792">MQYLQAFLCGGVLCAVGQLLIDKTQLTPARILTGYVVAGVLLQAVGVYQAVADWGGAGATVPLTGFGYALAKGVEKAVAQQGLLGALTGGLTAASGGVAAAVVFGVVMAVLCKPRNKR</sequence>
<dbReference type="RefSeq" id="WP_212818591.1">
    <property type="nucleotide sequence ID" value="NZ_AP023415.1"/>
</dbReference>
<evidence type="ECO:0000256" key="1">
    <source>
        <dbReference type="SAM" id="Phobius"/>
    </source>
</evidence>
<dbReference type="PANTHER" id="PTHR38450:SF2">
    <property type="entry name" value="STAGE V SPORULATION PROTEIN AEB"/>
    <property type="match status" value="1"/>
</dbReference>
<keyword evidence="1" id="KW-0472">Membrane</keyword>
<organism evidence="2 3">
    <name type="scientific">Vescimonas fastidiosa</name>
    <dbReference type="NCBI Taxonomy" id="2714353"/>
    <lineage>
        <taxon>Bacteria</taxon>
        <taxon>Bacillati</taxon>
        <taxon>Bacillota</taxon>
        <taxon>Clostridia</taxon>
        <taxon>Eubacteriales</taxon>
        <taxon>Oscillospiraceae</taxon>
        <taxon>Vescimonas</taxon>
    </lineage>
</organism>
<gene>
    <name evidence="2" type="primary">spoVAC1</name>
    <name evidence="2" type="ORF">MM35RIKEN_02330</name>
</gene>
<dbReference type="Proteomes" id="UP000681343">
    <property type="component" value="Chromosome"/>
</dbReference>
<feature type="transmembrane region" description="Helical" evidence="1">
    <location>
        <begin position="29"/>
        <end position="47"/>
    </location>
</feature>
<dbReference type="EMBL" id="AP023415">
    <property type="protein sequence ID" value="BCK78041.1"/>
    <property type="molecule type" value="Genomic_DNA"/>
</dbReference>
<evidence type="ECO:0000313" key="3">
    <source>
        <dbReference type="Proteomes" id="UP000681343"/>
    </source>
</evidence>
<keyword evidence="3" id="KW-1185">Reference proteome</keyword>
<evidence type="ECO:0000313" key="2">
    <source>
        <dbReference type="EMBL" id="BCK78041.1"/>
    </source>
</evidence>
<protein>
    <submittedName>
        <fullName evidence="2">Stage V sporulation protein AE</fullName>
    </submittedName>
</protein>
<dbReference type="NCBIfam" id="TIGR02839">
    <property type="entry name" value="spore_V_AE"/>
    <property type="match status" value="1"/>
</dbReference>
<dbReference type="InterPro" id="IPR005562">
    <property type="entry name" value="SpoVA"/>
</dbReference>
<keyword evidence="1" id="KW-0812">Transmembrane</keyword>
<feature type="transmembrane region" description="Helical" evidence="1">
    <location>
        <begin position="91"/>
        <end position="112"/>
    </location>
</feature>
<dbReference type="AlphaFoldDB" id="A0A810PY00"/>
<dbReference type="InterPro" id="IPR014204">
    <property type="entry name" value="Spore_V_AE"/>
</dbReference>
<dbReference type="KEGG" id="vfa:MM35RIKEN_02330"/>
<keyword evidence="1" id="KW-1133">Transmembrane helix</keyword>
<reference evidence="2" key="1">
    <citation type="submission" date="2020-09" db="EMBL/GenBank/DDBJ databases">
        <title>New species isolated from human feces.</title>
        <authorList>
            <person name="Kitahara M."/>
            <person name="Shigeno Y."/>
            <person name="Shime M."/>
            <person name="Matsumoto Y."/>
            <person name="Nakamura S."/>
            <person name="Motooka D."/>
            <person name="Fukuoka S."/>
            <person name="Nishikawa H."/>
            <person name="Benno Y."/>
        </authorList>
    </citation>
    <scope>NUCLEOTIDE SEQUENCE</scope>
    <source>
        <strain evidence="2">MM35</strain>
    </source>
</reference>